<dbReference type="EMBL" id="DSDY01000052">
    <property type="protein sequence ID" value="HDS10302.1"/>
    <property type="molecule type" value="Genomic_DNA"/>
</dbReference>
<gene>
    <name evidence="2" type="ORF">ENO04_01570</name>
</gene>
<keyword evidence="1" id="KW-0812">Transmembrane</keyword>
<accession>A0A7C1E275</accession>
<reference evidence="2" key="1">
    <citation type="journal article" date="2020" name="mSystems">
        <title>Genome- and Community-Level Interaction Insights into Carbon Utilization and Element Cycling Functions of Hydrothermarchaeota in Hydrothermal Sediment.</title>
        <authorList>
            <person name="Zhou Z."/>
            <person name="Liu Y."/>
            <person name="Xu W."/>
            <person name="Pan J."/>
            <person name="Luo Z.H."/>
            <person name="Li M."/>
        </authorList>
    </citation>
    <scope>NUCLEOTIDE SEQUENCE [LARGE SCALE GENOMIC DNA]</scope>
    <source>
        <strain evidence="2">SpSt-123</strain>
    </source>
</reference>
<feature type="transmembrane region" description="Helical" evidence="1">
    <location>
        <begin position="6"/>
        <end position="28"/>
    </location>
</feature>
<evidence type="ECO:0000256" key="1">
    <source>
        <dbReference type="SAM" id="Phobius"/>
    </source>
</evidence>
<comment type="caution">
    <text evidence="2">The sequence shown here is derived from an EMBL/GenBank/DDBJ whole genome shotgun (WGS) entry which is preliminary data.</text>
</comment>
<protein>
    <submittedName>
        <fullName evidence="2">Uncharacterized protein</fullName>
    </submittedName>
</protein>
<sequence>MGFSTVFAGIVVLVVMFFVISVFLGILIETSMSSLSIIKATALKNKELIGTELEVISIEYRQECSCFIVSIINKGDKALVELKTLDILLSYRSNSSLMINELLRYNESWFPITVSVGNITQTYIYGRPLYPGETIVIETKQMDSPSIDYPLKVILATRSGFVSEKVLSVVVE</sequence>
<organism evidence="2">
    <name type="scientific">Fervidicoccus fontis</name>
    <dbReference type="NCBI Taxonomy" id="683846"/>
    <lineage>
        <taxon>Archaea</taxon>
        <taxon>Thermoproteota</taxon>
        <taxon>Thermoprotei</taxon>
        <taxon>Fervidicoccales</taxon>
        <taxon>Fervidicoccaceae</taxon>
        <taxon>Fervidicoccus</taxon>
    </lineage>
</organism>
<name>A0A7C1E275_9CREN</name>
<keyword evidence="1" id="KW-1133">Transmembrane helix</keyword>
<proteinExistence type="predicted"/>
<keyword evidence="1" id="KW-0472">Membrane</keyword>
<dbReference type="AlphaFoldDB" id="A0A7C1E275"/>
<evidence type="ECO:0000313" key="2">
    <source>
        <dbReference type="EMBL" id="HDS10302.1"/>
    </source>
</evidence>